<organism evidence="2 4">
    <name type="scientific">Trifolium medium</name>
    <dbReference type="NCBI Taxonomy" id="97028"/>
    <lineage>
        <taxon>Eukaryota</taxon>
        <taxon>Viridiplantae</taxon>
        <taxon>Streptophyta</taxon>
        <taxon>Embryophyta</taxon>
        <taxon>Tracheophyta</taxon>
        <taxon>Spermatophyta</taxon>
        <taxon>Magnoliopsida</taxon>
        <taxon>eudicotyledons</taxon>
        <taxon>Gunneridae</taxon>
        <taxon>Pentapetalae</taxon>
        <taxon>rosids</taxon>
        <taxon>fabids</taxon>
        <taxon>Fabales</taxon>
        <taxon>Fabaceae</taxon>
        <taxon>Papilionoideae</taxon>
        <taxon>50 kb inversion clade</taxon>
        <taxon>NPAAA clade</taxon>
        <taxon>Hologalegina</taxon>
        <taxon>IRL clade</taxon>
        <taxon>Trifolieae</taxon>
        <taxon>Trifolium</taxon>
    </lineage>
</organism>
<name>A0A392N1K2_9FABA</name>
<accession>A0A392N1K2</accession>
<proteinExistence type="predicted"/>
<protein>
    <submittedName>
        <fullName evidence="2">Uncharacterized protein</fullName>
    </submittedName>
</protein>
<evidence type="ECO:0000313" key="2">
    <source>
        <dbReference type="EMBL" id="MCH93601.1"/>
    </source>
</evidence>
<evidence type="ECO:0000313" key="3">
    <source>
        <dbReference type="EMBL" id="MCH94148.1"/>
    </source>
</evidence>
<comment type="caution">
    <text evidence="2">The sequence shown here is derived from an EMBL/GenBank/DDBJ whole genome shotgun (WGS) entry which is preliminary data.</text>
</comment>
<feature type="non-terminal residue" evidence="2">
    <location>
        <position position="1"/>
    </location>
</feature>
<evidence type="ECO:0000313" key="1">
    <source>
        <dbReference type="EMBL" id="MCH79312.1"/>
    </source>
</evidence>
<reference evidence="2 4" key="1">
    <citation type="journal article" date="2018" name="Front. Plant Sci.">
        <title>Red Clover (Trifolium pratense) and Zigzag Clover (T. medium) - A Picture of Genomic Similarities and Differences.</title>
        <authorList>
            <person name="Dluhosova J."/>
            <person name="Istvanek J."/>
            <person name="Nedelnik J."/>
            <person name="Repkova J."/>
        </authorList>
    </citation>
    <scope>NUCLEOTIDE SEQUENCE [LARGE SCALE GENOMIC DNA]</scope>
    <source>
        <strain evidence="2">10/8</strain>
        <strain evidence="4">cv. 10/8</strain>
        <tissue evidence="2">Leaf</tissue>
    </source>
</reference>
<keyword evidence="4" id="KW-1185">Reference proteome</keyword>
<dbReference type="EMBL" id="LXQA010025326">
    <property type="protein sequence ID" value="MCH93601.1"/>
    <property type="molecule type" value="Genomic_DNA"/>
</dbReference>
<evidence type="ECO:0000313" key="4">
    <source>
        <dbReference type="Proteomes" id="UP000265520"/>
    </source>
</evidence>
<dbReference type="EMBL" id="LXQA010000033">
    <property type="protein sequence ID" value="MCH79312.1"/>
    <property type="molecule type" value="Genomic_DNA"/>
</dbReference>
<dbReference type="EMBL" id="LXQA010026626">
    <property type="protein sequence ID" value="MCH94148.1"/>
    <property type="molecule type" value="Genomic_DNA"/>
</dbReference>
<dbReference type="Proteomes" id="UP000265520">
    <property type="component" value="Unassembled WGS sequence"/>
</dbReference>
<dbReference type="AlphaFoldDB" id="A0A392N1K2"/>
<gene>
    <name evidence="1" type="ORF">A2U01_0000059</name>
    <name evidence="3" type="ORF">A2U01_0015104</name>
</gene>
<sequence length="83" mass="9620">VAAENVDELHEAEVEHQAEDIDPTRFYEFDVKITDAMATTNQVLCIGDGWYDYKVEKCLKAGDILRCEIEEPPRYMNVKVIRQ</sequence>